<accession>H5TRH4</accession>
<evidence type="ECO:0000256" key="1">
    <source>
        <dbReference type="ARBA" id="ARBA00023015"/>
    </source>
</evidence>
<evidence type="ECO:0000313" key="6">
    <source>
        <dbReference type="Proteomes" id="UP000005038"/>
    </source>
</evidence>
<keyword evidence="2" id="KW-0238">DNA-binding</keyword>
<protein>
    <submittedName>
        <fullName evidence="5">AraC family transcriptional regulator</fullName>
    </submittedName>
</protein>
<dbReference type="Gene3D" id="1.10.10.60">
    <property type="entry name" value="Homeodomain-like"/>
    <property type="match status" value="1"/>
</dbReference>
<dbReference type="GO" id="GO:0043565">
    <property type="term" value="F:sequence-specific DNA binding"/>
    <property type="evidence" value="ECO:0007669"/>
    <property type="project" value="InterPro"/>
</dbReference>
<evidence type="ECO:0000259" key="4">
    <source>
        <dbReference type="PROSITE" id="PS01124"/>
    </source>
</evidence>
<feature type="domain" description="HTH araC/xylS-type" evidence="4">
    <location>
        <begin position="227"/>
        <end position="327"/>
    </location>
</feature>
<gene>
    <name evidence="5" type="ORF">GOOTI_195_00150</name>
</gene>
<keyword evidence="6" id="KW-1185">Reference proteome</keyword>
<dbReference type="Pfam" id="PF14525">
    <property type="entry name" value="AraC_binding_2"/>
    <property type="match status" value="1"/>
</dbReference>
<proteinExistence type="predicted"/>
<dbReference type="PANTHER" id="PTHR46796">
    <property type="entry name" value="HTH-TYPE TRANSCRIPTIONAL ACTIVATOR RHAS-RELATED"/>
    <property type="match status" value="1"/>
</dbReference>
<reference evidence="5" key="1">
    <citation type="submission" date="2012-02" db="EMBL/GenBank/DDBJ databases">
        <title>Whole genome shotgun sequence of Gordonia otitidis NBRC 100426.</title>
        <authorList>
            <person name="Yoshida I."/>
            <person name="Hosoyama A."/>
            <person name="Tsuchikane K."/>
            <person name="Katsumata H."/>
            <person name="Yamazaki S."/>
            <person name="Fujita N."/>
        </authorList>
    </citation>
    <scope>NUCLEOTIDE SEQUENCE [LARGE SCALE GENOMIC DNA]</scope>
    <source>
        <strain evidence="5">NBRC 100426</strain>
    </source>
</reference>
<dbReference type="PROSITE" id="PS01124">
    <property type="entry name" value="HTH_ARAC_FAMILY_2"/>
    <property type="match status" value="1"/>
</dbReference>
<dbReference type="EMBL" id="BAFB01000195">
    <property type="protein sequence ID" value="GAB36082.1"/>
    <property type="molecule type" value="Genomic_DNA"/>
</dbReference>
<dbReference type="AlphaFoldDB" id="H5TRH4"/>
<dbReference type="STRING" id="1108044.GOOTI_195_00150"/>
<evidence type="ECO:0000313" key="5">
    <source>
        <dbReference type="EMBL" id="GAB36082.1"/>
    </source>
</evidence>
<dbReference type="Pfam" id="PF12833">
    <property type="entry name" value="HTH_18"/>
    <property type="match status" value="1"/>
</dbReference>
<sequence>MLRSGLDPELVNQWRRRIGPVGALGPHRSIQVRSRGRQGIDLYLPIVEFDAEVPEDFEQIAYWRPLGSIFTFCYLQTPVRTLRTAARIRECPSNFLVLASISTGLTTGTANGHDFRARAGELSITDSRLPYDLTTHSTSEVTGIWIPTDMLGDDIAAGATVAPNPADTVLTRACTGLVTRFALDAVIGGIDVDAAAEQNIIDVVRMLLNQHTSRHQTLREQPVVLREAIDGMIDRNFRNPTFTADTIATHLHISKRHLYRQLADPDQPSLADRIAARRLEWARGQLEKPGQARLGDIAHSAGFSSTATFRNRFRAKYGLTPDEYRRHHCAQPVHPS</sequence>
<dbReference type="PANTHER" id="PTHR46796:SF6">
    <property type="entry name" value="ARAC SUBFAMILY"/>
    <property type="match status" value="1"/>
</dbReference>
<dbReference type="InterPro" id="IPR035418">
    <property type="entry name" value="AraC-bd_2"/>
</dbReference>
<dbReference type="SUPFAM" id="SSF46689">
    <property type="entry name" value="Homeodomain-like"/>
    <property type="match status" value="1"/>
</dbReference>
<dbReference type="SMART" id="SM00342">
    <property type="entry name" value="HTH_ARAC"/>
    <property type="match status" value="1"/>
</dbReference>
<comment type="caution">
    <text evidence="5">The sequence shown here is derived from an EMBL/GenBank/DDBJ whole genome shotgun (WGS) entry which is preliminary data.</text>
</comment>
<name>H5TRH4_GORO1</name>
<dbReference type="InterPro" id="IPR018062">
    <property type="entry name" value="HTH_AraC-typ_CS"/>
</dbReference>
<dbReference type="OrthoDB" id="4378430at2"/>
<dbReference type="InterPro" id="IPR020449">
    <property type="entry name" value="Tscrpt_reg_AraC-type_HTH"/>
</dbReference>
<organism evidence="5 6">
    <name type="scientific">Gordonia otitidis (strain DSM 44809 / CCUG 52243 / JCM 12355 / NBRC 100426 / IFM 10032)</name>
    <dbReference type="NCBI Taxonomy" id="1108044"/>
    <lineage>
        <taxon>Bacteria</taxon>
        <taxon>Bacillati</taxon>
        <taxon>Actinomycetota</taxon>
        <taxon>Actinomycetes</taxon>
        <taxon>Mycobacteriales</taxon>
        <taxon>Gordoniaceae</taxon>
        <taxon>Gordonia</taxon>
    </lineage>
</organism>
<dbReference type="InterPro" id="IPR009057">
    <property type="entry name" value="Homeodomain-like_sf"/>
</dbReference>
<keyword evidence="1" id="KW-0805">Transcription regulation</keyword>
<dbReference type="InterPro" id="IPR050204">
    <property type="entry name" value="AraC_XylS_family_regulators"/>
</dbReference>
<keyword evidence="3" id="KW-0804">Transcription</keyword>
<dbReference type="Proteomes" id="UP000005038">
    <property type="component" value="Unassembled WGS sequence"/>
</dbReference>
<dbReference type="GO" id="GO:0003700">
    <property type="term" value="F:DNA-binding transcription factor activity"/>
    <property type="evidence" value="ECO:0007669"/>
    <property type="project" value="InterPro"/>
</dbReference>
<dbReference type="InterPro" id="IPR018060">
    <property type="entry name" value="HTH_AraC"/>
</dbReference>
<dbReference type="RefSeq" id="WP_007240266.1">
    <property type="nucleotide sequence ID" value="NZ_BAFB01000195.1"/>
</dbReference>
<evidence type="ECO:0000256" key="2">
    <source>
        <dbReference type="ARBA" id="ARBA00023125"/>
    </source>
</evidence>
<dbReference type="PROSITE" id="PS00041">
    <property type="entry name" value="HTH_ARAC_FAMILY_1"/>
    <property type="match status" value="1"/>
</dbReference>
<evidence type="ECO:0000256" key="3">
    <source>
        <dbReference type="ARBA" id="ARBA00023163"/>
    </source>
</evidence>
<dbReference type="PRINTS" id="PR00032">
    <property type="entry name" value="HTHARAC"/>
</dbReference>